<accession>A0A0G4G3H6</accession>
<evidence type="ECO:0000256" key="1">
    <source>
        <dbReference type="SAM" id="MobiDB-lite"/>
    </source>
</evidence>
<evidence type="ECO:0000313" key="2">
    <source>
        <dbReference type="EMBL" id="CEM22506.1"/>
    </source>
</evidence>
<feature type="compositionally biased region" description="Polar residues" evidence="1">
    <location>
        <begin position="257"/>
        <end position="272"/>
    </location>
</feature>
<sequence length="480" mass="53609">MPRSKTLGAIPAPSVASLLSVKASPAPSRSPSVAKVFASPCREQSDLLEEEENVSLYGLMQARKQSQKKKAQQRDPLRSPSTDDDDISLYDIMRKMQRKNSLSKQSEEQKTLVDLSISCPPRNEEGACEPASCDDGDVSLEQLMVAVAKNRIRKAQEAQKKQQRRYSSQTRRESSTVPAVRQLTLDERLQERLNQPFGSPCRQQSSKGKGINHQTTAATTDSGRSREAFRRLQGEDENVSLTDLMADKRREKEEATKSQTAASGKGQSVGTPSSSSATKETAEEEEEQGGSLLKLMAQIASQKKKKNQEKEPQPFASTMTATAGERERGRPRRQSVRIQTSPNVILPEAAEEFSSNHTQNMNRRVATRSRSLAFPSGDAQREATDEIAFSRMCSRSPVLRDKARRKSLLPEGNVQTLSSPTTAPSARHSEAAREEEHQKQEREVGDRGQQSAYFKIMPRKYVPNLWRHSRLTSFFTDEQE</sequence>
<feature type="region of interest" description="Disordered" evidence="1">
    <location>
        <begin position="59"/>
        <end position="135"/>
    </location>
</feature>
<gene>
    <name evidence="2" type="ORF">Cvel_4110</name>
</gene>
<feature type="compositionally biased region" description="Polar residues" evidence="1">
    <location>
        <begin position="192"/>
        <end position="222"/>
    </location>
</feature>
<dbReference type="EMBL" id="CDMZ01000838">
    <property type="protein sequence ID" value="CEM22506.1"/>
    <property type="molecule type" value="Genomic_DNA"/>
</dbReference>
<protein>
    <submittedName>
        <fullName evidence="2">Uncharacterized protein</fullName>
    </submittedName>
</protein>
<feature type="region of interest" description="Disordered" evidence="1">
    <location>
        <begin position="399"/>
        <end position="454"/>
    </location>
</feature>
<dbReference type="VEuPathDB" id="CryptoDB:Cvel_4110"/>
<reference evidence="2" key="1">
    <citation type="submission" date="2014-11" db="EMBL/GenBank/DDBJ databases">
        <authorList>
            <person name="Otto D Thomas"/>
            <person name="Naeem Raeece"/>
        </authorList>
    </citation>
    <scope>NUCLEOTIDE SEQUENCE</scope>
</reference>
<dbReference type="AlphaFoldDB" id="A0A0G4G3H6"/>
<organism evidence="2">
    <name type="scientific">Chromera velia CCMP2878</name>
    <dbReference type="NCBI Taxonomy" id="1169474"/>
    <lineage>
        <taxon>Eukaryota</taxon>
        <taxon>Sar</taxon>
        <taxon>Alveolata</taxon>
        <taxon>Colpodellida</taxon>
        <taxon>Chromeraceae</taxon>
        <taxon>Chromera</taxon>
    </lineage>
</organism>
<name>A0A0G4G3H6_9ALVE</name>
<feature type="region of interest" description="Disordered" evidence="1">
    <location>
        <begin position="153"/>
        <end position="383"/>
    </location>
</feature>
<feature type="compositionally biased region" description="Basic and acidic residues" evidence="1">
    <location>
        <begin position="427"/>
        <end position="446"/>
    </location>
</feature>
<proteinExistence type="predicted"/>
<feature type="compositionally biased region" description="Basic and acidic residues" evidence="1">
    <location>
        <begin position="223"/>
        <end position="234"/>
    </location>
</feature>
<feature type="compositionally biased region" description="Polar residues" evidence="1">
    <location>
        <begin position="413"/>
        <end position="422"/>
    </location>
</feature>
<feature type="compositionally biased region" description="Polar residues" evidence="1">
    <location>
        <begin position="353"/>
        <end position="362"/>
    </location>
</feature>
<feature type="compositionally biased region" description="Basic and acidic residues" evidence="1">
    <location>
        <begin position="245"/>
        <end position="256"/>
    </location>
</feature>